<accession>A0A9W7LDE5</accession>
<name>A0A9W7LDE5_9STRA</name>
<evidence type="ECO:0000313" key="2">
    <source>
        <dbReference type="Proteomes" id="UP001165065"/>
    </source>
</evidence>
<dbReference type="OrthoDB" id="2150942at2759"/>
<proteinExistence type="predicted"/>
<comment type="caution">
    <text evidence="1">The sequence shown here is derived from an EMBL/GenBank/DDBJ whole genome shotgun (WGS) entry which is preliminary data.</text>
</comment>
<keyword evidence="2" id="KW-1185">Reference proteome</keyword>
<gene>
    <name evidence="1" type="ORF">TrCOL_g11119</name>
</gene>
<dbReference type="Proteomes" id="UP001165065">
    <property type="component" value="Unassembled WGS sequence"/>
</dbReference>
<dbReference type="AlphaFoldDB" id="A0A9W7LDE5"/>
<dbReference type="EMBL" id="BRYA01000322">
    <property type="protein sequence ID" value="GMI46990.1"/>
    <property type="molecule type" value="Genomic_DNA"/>
</dbReference>
<sequence length="340" mass="38170">MDTRINSRDYYGEFHGHLTSHLHPVHMELRRGTVDERGRETTDGQVDRPLIFLAGDSSLDNKYWLGSSARPLGGYERVLDGNMMKDVCYHLTKESLRRNGDKPTTPVCLNTSIEATTLSQRSCGRLLEQDKFIRDNIQPQDTLIVSIGGNDIALAPAPCTIVNMLGLIYCTPTCCIENGFGRPIPVDDCCLGCGASCLSTLTSCPPCGGYFLHLFKVRIQKYLENLLSKTRPKQVAICMIYYPDENPREASWADWALGILGYDRNPKKLQVAIRKIFELAVSEIKIRGVEKITPIPLFEVLDGSETKDYVCRVEPSEEGGRKMAEFILDRLDADTKMVRK</sequence>
<evidence type="ECO:0000313" key="1">
    <source>
        <dbReference type="EMBL" id="GMI46990.1"/>
    </source>
</evidence>
<reference evidence="2" key="1">
    <citation type="journal article" date="2023" name="Commun. Biol.">
        <title>Genome analysis of Parmales, the sister group of diatoms, reveals the evolutionary specialization of diatoms from phago-mixotrophs to photoautotrophs.</title>
        <authorList>
            <person name="Ban H."/>
            <person name="Sato S."/>
            <person name="Yoshikawa S."/>
            <person name="Yamada K."/>
            <person name="Nakamura Y."/>
            <person name="Ichinomiya M."/>
            <person name="Sato N."/>
            <person name="Blanc-Mathieu R."/>
            <person name="Endo H."/>
            <person name="Kuwata A."/>
            <person name="Ogata H."/>
        </authorList>
    </citation>
    <scope>NUCLEOTIDE SEQUENCE [LARGE SCALE GENOMIC DNA]</scope>
</reference>
<organism evidence="1 2">
    <name type="scientific">Triparma columacea</name>
    <dbReference type="NCBI Taxonomy" id="722753"/>
    <lineage>
        <taxon>Eukaryota</taxon>
        <taxon>Sar</taxon>
        <taxon>Stramenopiles</taxon>
        <taxon>Ochrophyta</taxon>
        <taxon>Bolidophyceae</taxon>
        <taxon>Parmales</taxon>
        <taxon>Triparmaceae</taxon>
        <taxon>Triparma</taxon>
    </lineage>
</organism>
<protein>
    <submittedName>
        <fullName evidence="1">Uncharacterized protein</fullName>
    </submittedName>
</protein>